<feature type="compositionally biased region" description="Low complexity" evidence="1">
    <location>
        <begin position="55"/>
        <end position="83"/>
    </location>
</feature>
<feature type="region of interest" description="Disordered" evidence="1">
    <location>
        <begin position="640"/>
        <end position="747"/>
    </location>
</feature>
<feature type="compositionally biased region" description="Low complexity" evidence="1">
    <location>
        <begin position="718"/>
        <end position="743"/>
    </location>
</feature>
<dbReference type="AlphaFoldDB" id="A0A0K8UBB7"/>
<dbReference type="PANTHER" id="PTHR17604">
    <property type="entry name" value="TRANSCRIPTION COFACTOR VESTIGIAL-LIKE PROTEIN 4"/>
    <property type="match status" value="1"/>
</dbReference>
<feature type="region of interest" description="Disordered" evidence="1">
    <location>
        <begin position="330"/>
        <end position="351"/>
    </location>
</feature>
<dbReference type="PANTHER" id="PTHR17604:SF7">
    <property type="entry name" value="TONDU-DOMAIN-CONTAINING GROWTH INHIBITOR, ISOFORM A"/>
    <property type="match status" value="1"/>
</dbReference>
<feature type="compositionally biased region" description="Basic and acidic residues" evidence="1">
    <location>
        <begin position="457"/>
        <end position="477"/>
    </location>
</feature>
<dbReference type="EMBL" id="GDHF01028347">
    <property type="protein sequence ID" value="JAI23967.1"/>
    <property type="molecule type" value="Transcribed_RNA"/>
</dbReference>
<dbReference type="OrthoDB" id="10040691at2759"/>
<sequence length="810" mass="84689">MEYLLLNAFEQNYYNHIKQFERVANAAAAATAAAQNTLAARNHTALMSTNNNNTASALSATSSNSPSTSSSAASSLSSSPASAVGSNGTAALPTGSPTASTHSNPYTAQTSLAHGKDTATATTNGHKGTQKHAPATALQAQPLSARQMPHFTAAQAAAAMAAQYHLQHLQHEQQQHLAQQQQQFALNRASTQHAKATTTTATAQASPSSSGAAAHMHLPHVSALPLTLPPPTSHLQQQHHHHNQAEQAHAQLWHARDQQNNSNVANSLFWQPWRELHHHLYQQQQQQLQKEARISSKELPTARWRRERRSRACEYPIIGSGVATAASSVSTSSSLSPAGTPPPGVCAGGLPSPVSAHHHVTGALHSGVPPPMSIMMAAAMRPLCESTNRPTPPPSNSSAAAAAYHHQSGMESPIDMSVSSSTLKHRSSPPPPYRAPLPGSTYASALARPSVITQAPSKRERESERELLANRENDNRSNESISTCDTVIDEHFRRSLGPNYAALFGKKSPGPGTPSLQPNAVAMTTTAVINTPTPTPPPTQPPLALSSSSSSLPQLQPQALVVAHGSTPAALPPYHATVVAPQALISPKPAAVLLSPAAIYAAAAAAAPPPPQIDAPSPHHVEHVMAVDLTPPQQQPLALSTTQRNNTPQPTTPNGDVGGPTTCSLPLSPTNALQTSPPPPAFPAATLRGQTSMEAHSMEASSSRSPVATPQHSPNFLTATPTMVSSSTPPTTTHTATATAGSATPPPIMPAIMRIKTEPGLTATNTPPASPTSTSSPTSITEVTASVDDHFAKALGDTWKKLQENKEVRK</sequence>
<evidence type="ECO:0000313" key="2">
    <source>
        <dbReference type="EMBL" id="JAI21053.1"/>
    </source>
</evidence>
<gene>
    <name evidence="3" type="ORF">c5_g1_i2</name>
    <name evidence="2" type="ORF">c5_g1_i4</name>
</gene>
<feature type="compositionally biased region" description="Low complexity" evidence="1">
    <location>
        <begin position="692"/>
        <end position="705"/>
    </location>
</feature>
<evidence type="ECO:0000313" key="3">
    <source>
        <dbReference type="EMBL" id="JAI23967.1"/>
    </source>
</evidence>
<feature type="compositionally biased region" description="Low complexity" evidence="1">
    <location>
        <begin position="175"/>
        <end position="214"/>
    </location>
</feature>
<dbReference type="SMART" id="SM00711">
    <property type="entry name" value="TDU"/>
    <property type="match status" value="2"/>
</dbReference>
<protein>
    <recommendedName>
        <fullName evidence="4">Transcription cofactor vestigial-like protein 4</fullName>
    </recommendedName>
</protein>
<feature type="region of interest" description="Disordered" evidence="1">
    <location>
        <begin position="384"/>
        <end position="480"/>
    </location>
</feature>
<dbReference type="InterPro" id="IPR006627">
    <property type="entry name" value="TDU_repeat"/>
</dbReference>
<dbReference type="GO" id="GO:0001223">
    <property type="term" value="F:transcription coactivator binding"/>
    <property type="evidence" value="ECO:0007669"/>
    <property type="project" value="TreeGrafter"/>
</dbReference>
<feature type="compositionally biased region" description="Polar residues" evidence="1">
    <location>
        <begin position="706"/>
        <end position="717"/>
    </location>
</feature>
<feature type="compositionally biased region" description="Low complexity" evidence="1">
    <location>
        <begin position="762"/>
        <end position="779"/>
    </location>
</feature>
<feature type="compositionally biased region" description="Polar residues" evidence="1">
    <location>
        <begin position="84"/>
        <end position="112"/>
    </location>
</feature>
<feature type="region of interest" description="Disordered" evidence="1">
    <location>
        <begin position="55"/>
        <end position="135"/>
    </location>
</feature>
<feature type="compositionally biased region" description="Low complexity" evidence="1">
    <location>
        <begin position="641"/>
        <end position="654"/>
    </location>
</feature>
<evidence type="ECO:0008006" key="4">
    <source>
        <dbReference type="Google" id="ProtNLM"/>
    </source>
</evidence>
<dbReference type="GO" id="GO:0045892">
    <property type="term" value="P:negative regulation of DNA-templated transcription"/>
    <property type="evidence" value="ECO:0007669"/>
    <property type="project" value="TreeGrafter"/>
</dbReference>
<feature type="region of interest" description="Disordered" evidence="1">
    <location>
        <begin position="172"/>
        <end position="251"/>
    </location>
</feature>
<accession>A0A0K8UBB7</accession>
<feature type="region of interest" description="Disordered" evidence="1">
    <location>
        <begin position="760"/>
        <end position="785"/>
    </location>
</feature>
<feature type="compositionally biased region" description="Polar residues" evidence="1">
    <location>
        <begin position="661"/>
        <end position="675"/>
    </location>
</feature>
<feature type="region of interest" description="Disordered" evidence="1">
    <location>
        <begin position="531"/>
        <end position="550"/>
    </location>
</feature>
<proteinExistence type="predicted"/>
<organism evidence="3">
    <name type="scientific">Bactrocera latifrons</name>
    <name type="common">Malaysian fruit fly</name>
    <name type="synonym">Chaetodacus latifrons</name>
    <dbReference type="NCBI Taxonomy" id="174628"/>
    <lineage>
        <taxon>Eukaryota</taxon>
        <taxon>Metazoa</taxon>
        <taxon>Ecdysozoa</taxon>
        <taxon>Arthropoda</taxon>
        <taxon>Hexapoda</taxon>
        <taxon>Insecta</taxon>
        <taxon>Pterygota</taxon>
        <taxon>Neoptera</taxon>
        <taxon>Endopterygota</taxon>
        <taxon>Diptera</taxon>
        <taxon>Brachycera</taxon>
        <taxon>Muscomorpha</taxon>
        <taxon>Tephritoidea</taxon>
        <taxon>Tephritidae</taxon>
        <taxon>Bactrocera</taxon>
        <taxon>Bactrocera</taxon>
    </lineage>
</organism>
<dbReference type="Pfam" id="PF15245">
    <property type="entry name" value="VGLL4"/>
    <property type="match status" value="1"/>
</dbReference>
<dbReference type="EMBL" id="GDHF01031261">
    <property type="protein sequence ID" value="JAI21053.1"/>
    <property type="molecule type" value="Transcribed_RNA"/>
</dbReference>
<reference evidence="3" key="1">
    <citation type="submission" date="2015-06" db="EMBL/GenBank/DDBJ databases">
        <authorList>
            <person name="Hoefler B.C."/>
            <person name="Straight P.D."/>
        </authorList>
    </citation>
    <scope>NUCLEOTIDE SEQUENCE</scope>
</reference>
<name>A0A0K8UBB7_BACLA</name>
<dbReference type="InterPro" id="IPR028184">
    <property type="entry name" value="VGLL4"/>
</dbReference>
<evidence type="ECO:0000256" key="1">
    <source>
        <dbReference type="SAM" id="MobiDB-lite"/>
    </source>
</evidence>